<comment type="caution">
    <text evidence="1">The sequence shown here is derived from an EMBL/GenBank/DDBJ whole genome shotgun (WGS) entry which is preliminary data.</text>
</comment>
<evidence type="ECO:0000313" key="2">
    <source>
        <dbReference type="Proteomes" id="UP000887159"/>
    </source>
</evidence>
<reference evidence="1" key="1">
    <citation type="submission" date="2020-08" db="EMBL/GenBank/DDBJ databases">
        <title>Multicomponent nature underlies the extraordinary mechanical properties of spider dragline silk.</title>
        <authorList>
            <person name="Kono N."/>
            <person name="Nakamura H."/>
            <person name="Mori M."/>
            <person name="Yoshida Y."/>
            <person name="Ohtoshi R."/>
            <person name="Malay A.D."/>
            <person name="Moran D.A.P."/>
            <person name="Tomita M."/>
            <person name="Numata K."/>
            <person name="Arakawa K."/>
        </authorList>
    </citation>
    <scope>NUCLEOTIDE SEQUENCE</scope>
</reference>
<sequence length="74" mass="8289">MDKGVKTKNVSSVVDELSQQQFWIATPAALRPGRLNCTQQSKLGIKTCSSLSNYVSDNMSNEHFYEMTSSKSVW</sequence>
<dbReference type="EMBL" id="BMAU01021387">
    <property type="protein sequence ID" value="GFY29357.1"/>
    <property type="molecule type" value="Genomic_DNA"/>
</dbReference>
<name>A0A8X7BGC4_TRICX</name>
<proteinExistence type="predicted"/>
<accession>A0A8X7BGC4</accession>
<gene>
    <name evidence="1" type="ORF">TNCV_4724851</name>
</gene>
<organism evidence="1 2">
    <name type="scientific">Trichonephila clavipes</name>
    <name type="common">Golden silk orbweaver</name>
    <name type="synonym">Nephila clavipes</name>
    <dbReference type="NCBI Taxonomy" id="2585209"/>
    <lineage>
        <taxon>Eukaryota</taxon>
        <taxon>Metazoa</taxon>
        <taxon>Ecdysozoa</taxon>
        <taxon>Arthropoda</taxon>
        <taxon>Chelicerata</taxon>
        <taxon>Arachnida</taxon>
        <taxon>Araneae</taxon>
        <taxon>Araneomorphae</taxon>
        <taxon>Entelegynae</taxon>
        <taxon>Araneoidea</taxon>
        <taxon>Nephilidae</taxon>
        <taxon>Trichonephila</taxon>
    </lineage>
</organism>
<protein>
    <submittedName>
        <fullName evidence="1">Uncharacterized protein</fullName>
    </submittedName>
</protein>
<keyword evidence="2" id="KW-1185">Reference proteome</keyword>
<dbReference type="Proteomes" id="UP000887159">
    <property type="component" value="Unassembled WGS sequence"/>
</dbReference>
<dbReference type="AlphaFoldDB" id="A0A8X7BGC4"/>
<evidence type="ECO:0000313" key="1">
    <source>
        <dbReference type="EMBL" id="GFY29357.1"/>
    </source>
</evidence>